<evidence type="ECO:0000259" key="1">
    <source>
        <dbReference type="PROSITE" id="PS51384"/>
    </source>
</evidence>
<dbReference type="InterPro" id="IPR017927">
    <property type="entry name" value="FAD-bd_FR_type"/>
</dbReference>
<keyword evidence="3" id="KW-1185">Reference proteome</keyword>
<dbReference type="PANTHER" id="PTHR30157">
    <property type="entry name" value="FERRIC REDUCTASE, NADPH-DEPENDENT"/>
    <property type="match status" value="1"/>
</dbReference>
<dbReference type="Gene3D" id="3.40.50.80">
    <property type="entry name" value="Nucleotide-binding domain of ferredoxin-NADP reductase (FNR) module"/>
    <property type="match status" value="1"/>
</dbReference>
<dbReference type="InterPro" id="IPR007037">
    <property type="entry name" value="SIP_rossman_dom"/>
</dbReference>
<reference evidence="3" key="1">
    <citation type="journal article" date="2019" name="Int. J. Syst. Evol. Microbiol.">
        <title>The Global Catalogue of Microorganisms (GCM) 10K type strain sequencing project: providing services to taxonomists for standard genome sequencing and annotation.</title>
        <authorList>
            <consortium name="The Broad Institute Genomics Platform"/>
            <consortium name="The Broad Institute Genome Sequencing Center for Infectious Disease"/>
            <person name="Wu L."/>
            <person name="Ma J."/>
        </authorList>
    </citation>
    <scope>NUCLEOTIDE SEQUENCE [LARGE SCALE GENOMIC DNA]</scope>
    <source>
        <strain evidence="3">JCM 13316</strain>
    </source>
</reference>
<comment type="caution">
    <text evidence="2">The sequence shown here is derived from an EMBL/GenBank/DDBJ whole genome shotgun (WGS) entry which is preliminary data.</text>
</comment>
<dbReference type="CDD" id="cd06193">
    <property type="entry name" value="siderophore_interacting"/>
    <property type="match status" value="1"/>
</dbReference>
<evidence type="ECO:0000313" key="3">
    <source>
        <dbReference type="Proteomes" id="UP001500784"/>
    </source>
</evidence>
<proteinExistence type="predicted"/>
<dbReference type="Pfam" id="PF04954">
    <property type="entry name" value="SIP"/>
    <property type="match status" value="1"/>
</dbReference>
<dbReference type="InterPro" id="IPR039261">
    <property type="entry name" value="FNR_nucleotide-bd"/>
</dbReference>
<feature type="domain" description="FAD-binding FR-type" evidence="1">
    <location>
        <begin position="25"/>
        <end position="166"/>
    </location>
</feature>
<dbReference type="SUPFAM" id="SSF63380">
    <property type="entry name" value="Riboflavin synthase domain-like"/>
    <property type="match status" value="1"/>
</dbReference>
<organism evidence="2 3">
    <name type="scientific">Arthrobacter gandavensis</name>
    <dbReference type="NCBI Taxonomy" id="169960"/>
    <lineage>
        <taxon>Bacteria</taxon>
        <taxon>Bacillati</taxon>
        <taxon>Actinomycetota</taxon>
        <taxon>Actinomycetes</taxon>
        <taxon>Micrococcales</taxon>
        <taxon>Micrococcaceae</taxon>
        <taxon>Arthrobacter</taxon>
    </lineage>
</organism>
<protein>
    <recommendedName>
        <fullName evidence="1">FAD-binding FR-type domain-containing protein</fullName>
    </recommendedName>
</protein>
<accession>A0ABP5AEF8</accession>
<dbReference type="EMBL" id="BAAALV010000002">
    <property type="protein sequence ID" value="GAA1909683.1"/>
    <property type="molecule type" value="Genomic_DNA"/>
</dbReference>
<dbReference type="InterPro" id="IPR039374">
    <property type="entry name" value="SIP_fam"/>
</dbReference>
<dbReference type="InterPro" id="IPR013113">
    <property type="entry name" value="SIP_FAD-bd"/>
</dbReference>
<dbReference type="PROSITE" id="PS51384">
    <property type="entry name" value="FAD_FR"/>
    <property type="match status" value="1"/>
</dbReference>
<evidence type="ECO:0000313" key="2">
    <source>
        <dbReference type="EMBL" id="GAA1909683.1"/>
    </source>
</evidence>
<dbReference type="Proteomes" id="UP001500784">
    <property type="component" value="Unassembled WGS sequence"/>
</dbReference>
<gene>
    <name evidence="2" type="ORF">GCM10009688_12910</name>
</gene>
<dbReference type="Gene3D" id="2.40.30.10">
    <property type="entry name" value="Translation factors"/>
    <property type="match status" value="1"/>
</dbReference>
<dbReference type="PANTHER" id="PTHR30157:SF0">
    <property type="entry name" value="NADPH-DEPENDENT FERRIC-CHELATE REDUCTASE"/>
    <property type="match status" value="1"/>
</dbReference>
<sequence length="357" mass="37967">MTATRTTSTAAAAAPARRPGANAAVLAFDVEVRNVERLSANFQRITFGGECLREFGVQGSTDDLRIKVVIPPEAADGTRAPLPPIDCDDAGWYRNWLAMDARTRGSMRTYTVRASRCSAPEPEIDVDFVLHFDADGVGGPASTWAAAAQPGDRVTVIGPNAVHCVTAESYGGIEWRPGMAQHVLLAGDETAVPAIASILENLPEGFTGHALLEVPDAGDIQALTTASQVNISWLPRNGRAHGEALEAAVRDAVAVPGYATVERAETAAPVPARRPVLEDVDIDSVILWETPARLAPEVVKGSPSPNTPAGALPFYAWIAGEAAVVRGLRRYLVRDAGIDRKQVAFMGYWRQGRAEAS</sequence>
<dbReference type="RefSeq" id="WP_152225915.1">
    <property type="nucleotide sequence ID" value="NZ_BAAALV010000002.1"/>
</dbReference>
<name>A0ABP5AEF8_9MICC</name>
<dbReference type="InterPro" id="IPR017938">
    <property type="entry name" value="Riboflavin_synthase-like_b-brl"/>
</dbReference>
<dbReference type="Pfam" id="PF08021">
    <property type="entry name" value="FAD_binding_9"/>
    <property type="match status" value="1"/>
</dbReference>